<evidence type="ECO:0000256" key="1">
    <source>
        <dbReference type="SAM" id="SignalP"/>
    </source>
</evidence>
<reference evidence="2" key="1">
    <citation type="submission" date="2021-08" db="EMBL/GenBank/DDBJ databases">
        <title>WGS assembly of Ceratopteris richardii.</title>
        <authorList>
            <person name="Marchant D.B."/>
            <person name="Chen G."/>
            <person name="Jenkins J."/>
            <person name="Shu S."/>
            <person name="Leebens-Mack J."/>
            <person name="Grimwood J."/>
            <person name="Schmutz J."/>
            <person name="Soltis P."/>
            <person name="Soltis D."/>
            <person name="Chen Z.-H."/>
        </authorList>
    </citation>
    <scope>NUCLEOTIDE SEQUENCE</scope>
    <source>
        <strain evidence="2">Whitten #5841</strain>
        <tissue evidence="2">Leaf</tissue>
    </source>
</reference>
<proteinExistence type="predicted"/>
<accession>A0A8T2UU98</accession>
<gene>
    <name evidence="2" type="ORF">KP509_05G059400</name>
</gene>
<keyword evidence="3" id="KW-1185">Reference proteome</keyword>
<sequence length="101" mass="11328">MLRVLSAILAAYVGFSFGQAISKWTESKRKYVSVKIRTLPICKHAPVAKTQSLHLKLLPTTKFRLRRKLKNGVMRNHSLARLCGGTVKENSLANRATEHAN</sequence>
<feature type="chain" id="PRO_5035850493" description="Secreted protein" evidence="1">
    <location>
        <begin position="19"/>
        <end position="101"/>
    </location>
</feature>
<dbReference type="AlphaFoldDB" id="A0A8T2UU98"/>
<dbReference type="EMBL" id="CM035410">
    <property type="protein sequence ID" value="KAH7437165.1"/>
    <property type="molecule type" value="Genomic_DNA"/>
</dbReference>
<organism evidence="2 3">
    <name type="scientific">Ceratopteris richardii</name>
    <name type="common">Triangle waterfern</name>
    <dbReference type="NCBI Taxonomy" id="49495"/>
    <lineage>
        <taxon>Eukaryota</taxon>
        <taxon>Viridiplantae</taxon>
        <taxon>Streptophyta</taxon>
        <taxon>Embryophyta</taxon>
        <taxon>Tracheophyta</taxon>
        <taxon>Polypodiopsida</taxon>
        <taxon>Polypodiidae</taxon>
        <taxon>Polypodiales</taxon>
        <taxon>Pteridineae</taxon>
        <taxon>Pteridaceae</taxon>
        <taxon>Parkerioideae</taxon>
        <taxon>Ceratopteris</taxon>
    </lineage>
</organism>
<feature type="signal peptide" evidence="1">
    <location>
        <begin position="1"/>
        <end position="18"/>
    </location>
</feature>
<comment type="caution">
    <text evidence="2">The sequence shown here is derived from an EMBL/GenBank/DDBJ whole genome shotgun (WGS) entry which is preliminary data.</text>
</comment>
<evidence type="ECO:0000313" key="3">
    <source>
        <dbReference type="Proteomes" id="UP000825935"/>
    </source>
</evidence>
<evidence type="ECO:0008006" key="4">
    <source>
        <dbReference type="Google" id="ProtNLM"/>
    </source>
</evidence>
<evidence type="ECO:0000313" key="2">
    <source>
        <dbReference type="EMBL" id="KAH7437165.1"/>
    </source>
</evidence>
<keyword evidence="1" id="KW-0732">Signal</keyword>
<protein>
    <recommendedName>
        <fullName evidence="4">Secreted protein</fullName>
    </recommendedName>
</protein>
<name>A0A8T2UU98_CERRI</name>
<dbReference type="Proteomes" id="UP000825935">
    <property type="component" value="Chromosome 5"/>
</dbReference>